<evidence type="ECO:0000256" key="3">
    <source>
        <dbReference type="ARBA" id="ARBA00006743"/>
    </source>
</evidence>
<dbReference type="OrthoDB" id="9812555at2"/>
<evidence type="ECO:0000256" key="12">
    <source>
        <dbReference type="RuleBase" id="RU003862"/>
    </source>
</evidence>
<dbReference type="EMBL" id="GG658170">
    <property type="protein sequence ID" value="EEO30698.1"/>
    <property type="molecule type" value="Genomic_DNA"/>
</dbReference>
<comment type="cofactor">
    <cofactor evidence="1 12">
        <name>FAD</name>
        <dbReference type="ChEBI" id="CHEBI:57692"/>
    </cofactor>
</comment>
<organism evidence="13 14">
    <name type="scientific">Oxalobacter formigenes OXCC13</name>
    <dbReference type="NCBI Taxonomy" id="556269"/>
    <lineage>
        <taxon>Bacteria</taxon>
        <taxon>Pseudomonadati</taxon>
        <taxon>Pseudomonadota</taxon>
        <taxon>Betaproteobacteria</taxon>
        <taxon>Burkholderiales</taxon>
        <taxon>Oxalobacteraceae</taxon>
        <taxon>Oxalobacter</taxon>
    </lineage>
</organism>
<reference evidence="13 14" key="1">
    <citation type="submission" date="2009-02" db="EMBL/GenBank/DDBJ databases">
        <title>The Genome Sequence of Oxalobacter formigenes OXCC13.</title>
        <authorList>
            <consortium name="The Broad Institute Genome Sequencing Platform"/>
            <person name="Ward D."/>
            <person name="Young S.K."/>
            <person name="Kodira C.D."/>
            <person name="Zeng Q."/>
            <person name="Koehrsen M."/>
            <person name="Alvarado L."/>
            <person name="Berlin A."/>
            <person name="Borenstein D."/>
            <person name="Chen Z."/>
            <person name="Engels R."/>
            <person name="Freedman E."/>
            <person name="Gellesch M."/>
            <person name="Goldberg J."/>
            <person name="Griggs A."/>
            <person name="Gujja S."/>
            <person name="Heiman D."/>
            <person name="Hepburn T."/>
            <person name="Howarth C."/>
            <person name="Jen D."/>
            <person name="Larson L."/>
            <person name="Lewis B."/>
            <person name="Mehta T."/>
            <person name="Park D."/>
            <person name="Pearson M."/>
            <person name="Roberts A."/>
            <person name="Saif S."/>
            <person name="Shea T."/>
            <person name="Shenoy N."/>
            <person name="Sisk P."/>
            <person name="Stolte C."/>
            <person name="Sykes S."/>
            <person name="Walk T."/>
            <person name="White J."/>
            <person name="Yandava C."/>
            <person name="Allison M.J."/>
            <person name="Lander E."/>
            <person name="Nusbaum C."/>
            <person name="Galagan J."/>
            <person name="Birren B."/>
        </authorList>
    </citation>
    <scope>NUCLEOTIDE SEQUENCE [LARGE SCALE GENOMIC DNA]</scope>
    <source>
        <strain evidence="13 14">OXCC13</strain>
    </source>
</reference>
<evidence type="ECO:0000256" key="8">
    <source>
        <dbReference type="ARBA" id="ARBA00023027"/>
    </source>
</evidence>
<accession>C3XBX2</accession>
<evidence type="ECO:0000256" key="2">
    <source>
        <dbReference type="ARBA" id="ARBA00004777"/>
    </source>
</evidence>
<dbReference type="HOGENOM" id="CLU_025841_0_0_4"/>
<dbReference type="PANTHER" id="PTHR45754:SF3">
    <property type="entry name" value="METHYLENETETRAHYDROFOLATE REDUCTASE (NADPH)"/>
    <property type="match status" value="1"/>
</dbReference>
<dbReference type="RefSeq" id="WP_005882082.1">
    <property type="nucleotide sequence ID" value="NZ_CP019430.1"/>
</dbReference>
<dbReference type="UniPathway" id="UPA00193"/>
<evidence type="ECO:0000256" key="7">
    <source>
        <dbReference type="ARBA" id="ARBA00023002"/>
    </source>
</evidence>
<keyword evidence="7 12" id="KW-0560">Oxidoreductase</keyword>
<evidence type="ECO:0000256" key="9">
    <source>
        <dbReference type="ARBA" id="ARBA00023167"/>
    </source>
</evidence>
<dbReference type="SUPFAM" id="SSF51730">
    <property type="entry name" value="FAD-linked oxidoreductase"/>
    <property type="match status" value="1"/>
</dbReference>
<dbReference type="NCBIfam" id="TIGR00676">
    <property type="entry name" value="fadh2"/>
    <property type="match status" value="1"/>
</dbReference>
<evidence type="ECO:0000256" key="11">
    <source>
        <dbReference type="ARBA" id="ARBA00048628"/>
    </source>
</evidence>
<dbReference type="Pfam" id="PF02219">
    <property type="entry name" value="MTHFR"/>
    <property type="match status" value="1"/>
</dbReference>
<comment type="pathway">
    <text evidence="10">Amino-acid biosynthesis; L-methionine biosynthesis via de novo pathway.</text>
</comment>
<evidence type="ECO:0000256" key="5">
    <source>
        <dbReference type="ARBA" id="ARBA00022630"/>
    </source>
</evidence>
<comment type="similarity">
    <text evidence="3 12">Belongs to the methylenetetrahydrofolate reductase family.</text>
</comment>
<protein>
    <recommendedName>
        <fullName evidence="12">Methylenetetrahydrofolate reductase</fullName>
        <ecNumber evidence="12">1.5.1.54</ecNumber>
    </recommendedName>
</protein>
<dbReference type="CDD" id="cd00537">
    <property type="entry name" value="MTHFR"/>
    <property type="match status" value="1"/>
</dbReference>
<dbReference type="GO" id="GO:0009086">
    <property type="term" value="P:methionine biosynthetic process"/>
    <property type="evidence" value="ECO:0007669"/>
    <property type="project" value="UniProtKB-KW"/>
</dbReference>
<dbReference type="EC" id="1.5.1.54" evidence="12"/>
<dbReference type="GO" id="GO:0106312">
    <property type="term" value="F:methylenetetrahydrofolate reductase (NADH) activity"/>
    <property type="evidence" value="ECO:0007669"/>
    <property type="project" value="UniProtKB-EC"/>
</dbReference>
<dbReference type="GO" id="GO:0035999">
    <property type="term" value="P:tetrahydrofolate interconversion"/>
    <property type="evidence" value="ECO:0007669"/>
    <property type="project" value="UniProtKB-UniPathway"/>
</dbReference>
<evidence type="ECO:0000256" key="10">
    <source>
        <dbReference type="ARBA" id="ARBA00034478"/>
    </source>
</evidence>
<dbReference type="InterPro" id="IPR003171">
    <property type="entry name" value="Mehydrof_redctse-like"/>
</dbReference>
<keyword evidence="6 12" id="KW-0274">FAD</keyword>
<keyword evidence="9" id="KW-0486">Methionine biosynthesis</keyword>
<dbReference type="GeneID" id="77134275"/>
<evidence type="ECO:0000256" key="1">
    <source>
        <dbReference type="ARBA" id="ARBA00001974"/>
    </source>
</evidence>
<keyword evidence="14" id="KW-1185">Reference proteome</keyword>
<keyword evidence="5 12" id="KW-0285">Flavoprotein</keyword>
<dbReference type="STRING" id="847.BRW83_0367"/>
<dbReference type="AlphaFoldDB" id="C3XBX2"/>
<gene>
    <name evidence="13" type="primary">metF</name>
    <name evidence="13" type="ORF">OFBG_01726</name>
</gene>
<evidence type="ECO:0000256" key="4">
    <source>
        <dbReference type="ARBA" id="ARBA00022605"/>
    </source>
</evidence>
<keyword evidence="8" id="KW-0520">NAD</keyword>
<dbReference type="InterPro" id="IPR004620">
    <property type="entry name" value="MTHF_reductase_bac"/>
</dbReference>
<comment type="catalytic activity">
    <reaction evidence="11">
        <text>(6S)-5-methyl-5,6,7,8-tetrahydrofolate + NAD(+) = (6R)-5,10-methylene-5,6,7,8-tetrahydrofolate + NADH + H(+)</text>
        <dbReference type="Rhea" id="RHEA:19821"/>
        <dbReference type="ChEBI" id="CHEBI:15378"/>
        <dbReference type="ChEBI" id="CHEBI:15636"/>
        <dbReference type="ChEBI" id="CHEBI:18608"/>
        <dbReference type="ChEBI" id="CHEBI:57540"/>
        <dbReference type="ChEBI" id="CHEBI:57945"/>
        <dbReference type="EC" id="1.5.1.54"/>
    </reaction>
    <physiologicalReaction direction="right-to-left" evidence="11">
        <dbReference type="Rhea" id="RHEA:19823"/>
    </physiologicalReaction>
</comment>
<evidence type="ECO:0000313" key="13">
    <source>
        <dbReference type="EMBL" id="EEO30698.1"/>
    </source>
</evidence>
<dbReference type="Proteomes" id="UP000005089">
    <property type="component" value="Unassembled WGS sequence"/>
</dbReference>
<evidence type="ECO:0000313" key="14">
    <source>
        <dbReference type="Proteomes" id="UP000005089"/>
    </source>
</evidence>
<dbReference type="GO" id="GO:0071949">
    <property type="term" value="F:FAD binding"/>
    <property type="evidence" value="ECO:0007669"/>
    <property type="project" value="TreeGrafter"/>
</dbReference>
<sequence>MPTQKSFSIEVFPPKTPEGIEALRKTRAELAELSPKYFSITYGAGGSTQQGTHNIALEIQKEGFEAAPHVTCIGTTRESVRERLNECRANGIRHIVALRGDLPSSYGVLGEFRYANELVEFIRAETGDWFRIDVAAYPEMHPQAKSLQDDVDNFVRKAQAGADAAITQYFYNASSYFRFMENVQKAGVDIPVIAGIMPITNFKQLAQFSDMCGAEIPRWIRLRLESYGDDLASIRAFGLDVVTELCEQLLAGGAPGLHFYSLNKAATTREIWHRLKLDERKEIGSDKKAEAVQV</sequence>
<proteinExistence type="inferred from homology"/>
<dbReference type="InterPro" id="IPR029041">
    <property type="entry name" value="FAD-linked_oxidoreductase-like"/>
</dbReference>
<keyword evidence="4" id="KW-0028">Amino-acid biosynthesis</keyword>
<dbReference type="eggNOG" id="COG0685">
    <property type="taxonomic scope" value="Bacteria"/>
</dbReference>
<dbReference type="Gene3D" id="3.20.20.220">
    <property type="match status" value="1"/>
</dbReference>
<comment type="pathway">
    <text evidence="2 12">One-carbon metabolism; tetrahydrofolate interconversion.</text>
</comment>
<dbReference type="GO" id="GO:0005829">
    <property type="term" value="C:cytosol"/>
    <property type="evidence" value="ECO:0007669"/>
    <property type="project" value="InterPro"/>
</dbReference>
<name>C3XBX2_OXAFO</name>
<evidence type="ECO:0000256" key="6">
    <source>
        <dbReference type="ARBA" id="ARBA00022827"/>
    </source>
</evidence>
<dbReference type="PANTHER" id="PTHR45754">
    <property type="entry name" value="METHYLENETETRAHYDROFOLATE REDUCTASE"/>
    <property type="match status" value="1"/>
</dbReference>